<accession>A0ABQ1ZCH8</accession>
<gene>
    <name evidence="1" type="ORF">GCM10007423_61850</name>
</gene>
<proteinExistence type="predicted"/>
<reference evidence="2" key="1">
    <citation type="journal article" date="2019" name="Int. J. Syst. Evol. Microbiol.">
        <title>The Global Catalogue of Microorganisms (GCM) 10K type strain sequencing project: providing services to taxonomists for standard genome sequencing and annotation.</title>
        <authorList>
            <consortium name="The Broad Institute Genomics Platform"/>
            <consortium name="The Broad Institute Genome Sequencing Center for Infectious Disease"/>
            <person name="Wu L."/>
            <person name="Ma J."/>
        </authorList>
    </citation>
    <scope>NUCLEOTIDE SEQUENCE [LARGE SCALE GENOMIC DNA]</scope>
    <source>
        <strain evidence="2">CGMCC 1.15288</strain>
    </source>
</reference>
<organism evidence="1 2">
    <name type="scientific">Dyadobacter endophyticus</name>
    <dbReference type="NCBI Taxonomy" id="1749036"/>
    <lineage>
        <taxon>Bacteria</taxon>
        <taxon>Pseudomonadati</taxon>
        <taxon>Bacteroidota</taxon>
        <taxon>Cytophagia</taxon>
        <taxon>Cytophagales</taxon>
        <taxon>Spirosomataceae</taxon>
        <taxon>Dyadobacter</taxon>
    </lineage>
</organism>
<dbReference type="EMBL" id="BMIA01000007">
    <property type="protein sequence ID" value="GGH54885.1"/>
    <property type="molecule type" value="Genomic_DNA"/>
</dbReference>
<name>A0ABQ1ZCH8_9BACT</name>
<evidence type="ECO:0000313" key="2">
    <source>
        <dbReference type="Proteomes" id="UP000600214"/>
    </source>
</evidence>
<sequence length="57" mass="6935">MKSTARYKFVGVVVKNCRINLMFTLNFFKYSPKSVKQYVTDSKYMFRADFYQFLRID</sequence>
<dbReference type="Proteomes" id="UP000600214">
    <property type="component" value="Unassembled WGS sequence"/>
</dbReference>
<evidence type="ECO:0000313" key="1">
    <source>
        <dbReference type="EMBL" id="GGH54885.1"/>
    </source>
</evidence>
<comment type="caution">
    <text evidence="1">The sequence shown here is derived from an EMBL/GenBank/DDBJ whole genome shotgun (WGS) entry which is preliminary data.</text>
</comment>
<protein>
    <submittedName>
        <fullName evidence="1">Uncharacterized protein</fullName>
    </submittedName>
</protein>
<keyword evidence="2" id="KW-1185">Reference proteome</keyword>